<dbReference type="Gene3D" id="3.40.50.20">
    <property type="match status" value="1"/>
</dbReference>
<evidence type="ECO:0000313" key="5">
    <source>
        <dbReference type="EMBL" id="KXI27545.1"/>
    </source>
</evidence>
<gene>
    <name evidence="5" type="ORF">AX660_00905</name>
</gene>
<dbReference type="Proteomes" id="UP000070299">
    <property type="component" value="Unassembled WGS sequence"/>
</dbReference>
<dbReference type="SUPFAM" id="SSF51161">
    <property type="entry name" value="Trimeric LpxA-like enzymes"/>
    <property type="match status" value="1"/>
</dbReference>
<feature type="binding site" evidence="3">
    <location>
        <position position="167"/>
    </location>
    <ligand>
        <name>acetyl-CoA</name>
        <dbReference type="ChEBI" id="CHEBI:57288"/>
    </ligand>
</feature>
<dbReference type="InterPro" id="IPR050179">
    <property type="entry name" value="Trans_hexapeptide_repeat"/>
</dbReference>
<reference evidence="6" key="1">
    <citation type="submission" date="2016-02" db="EMBL/GenBank/DDBJ databases">
        <authorList>
            <person name="Schultz-Johansen M."/>
            <person name="Glaring M.A."/>
            <person name="Bech P.K."/>
            <person name="Stougaard P."/>
        </authorList>
    </citation>
    <scope>NUCLEOTIDE SEQUENCE [LARGE SCALE GENOMIC DNA]</scope>
    <source>
        <strain evidence="6">S66</strain>
    </source>
</reference>
<protein>
    <submittedName>
        <fullName evidence="5">Acyltransferase</fullName>
    </submittedName>
</protein>
<dbReference type="Gene3D" id="2.160.10.10">
    <property type="entry name" value="Hexapeptide repeat proteins"/>
    <property type="match status" value="1"/>
</dbReference>
<dbReference type="RefSeq" id="WP_068380099.1">
    <property type="nucleotide sequence ID" value="NZ_LSNE01000010.1"/>
</dbReference>
<dbReference type="PANTHER" id="PTHR43300:SF7">
    <property type="entry name" value="UDP-N-ACETYLBACILLOSAMINE N-ACETYLTRANSFERASE"/>
    <property type="match status" value="1"/>
</dbReference>
<dbReference type="NCBIfam" id="TIGR03570">
    <property type="entry name" value="NeuD_NnaD"/>
    <property type="match status" value="1"/>
</dbReference>
<sequence>MTKHLIILGAGGHGKVAADCAALLGRYSRISFLDALYPQLQQTGRWPVIGKGEDVSQFKQADTEFFVAIGSNQIRQKVTRQLLTQDCQLATLIHPMAYVSQPELIGAGTLVCANAVVNIDSKIGLANIINTGSSVDHDCVLGDFVHIAPGVRLAGAVCIGESSFIGIGSVIIPGKIVGSSCILGAGSTLLTDLADYAVAVGSPAKVIKQQ</sequence>
<feature type="site" description="Increases basicity of active site His" evidence="2">
    <location>
        <position position="138"/>
    </location>
</feature>
<dbReference type="AlphaFoldDB" id="A0A148KMS3"/>
<keyword evidence="5" id="KW-0808">Transferase</keyword>
<feature type="domain" description="PglD N-terminal" evidence="4">
    <location>
        <begin position="5"/>
        <end position="82"/>
    </location>
</feature>
<name>A0A148KMS3_9ALTE</name>
<accession>A0A148KMS3</accession>
<dbReference type="PANTHER" id="PTHR43300">
    <property type="entry name" value="ACETYLTRANSFERASE"/>
    <property type="match status" value="1"/>
</dbReference>
<comment type="caution">
    <text evidence="5">The sequence shown here is derived from an EMBL/GenBank/DDBJ whole genome shotgun (WGS) entry which is preliminary data.</text>
</comment>
<dbReference type="GO" id="GO:0016746">
    <property type="term" value="F:acyltransferase activity"/>
    <property type="evidence" value="ECO:0007669"/>
    <property type="project" value="UniProtKB-KW"/>
</dbReference>
<dbReference type="OrthoDB" id="9794407at2"/>
<dbReference type="CDD" id="cd03360">
    <property type="entry name" value="LbH_AT_putative"/>
    <property type="match status" value="1"/>
</dbReference>
<dbReference type="Pfam" id="PF17836">
    <property type="entry name" value="PglD_N"/>
    <property type="match status" value="1"/>
</dbReference>
<evidence type="ECO:0000256" key="1">
    <source>
        <dbReference type="ARBA" id="ARBA00007274"/>
    </source>
</evidence>
<evidence type="ECO:0000256" key="2">
    <source>
        <dbReference type="PIRSR" id="PIRSR620019-1"/>
    </source>
</evidence>
<comment type="similarity">
    <text evidence="1">Belongs to the transferase hexapeptide repeat family.</text>
</comment>
<organism evidence="5 6">
    <name type="scientific">Paraglaciecola hydrolytica</name>
    <dbReference type="NCBI Taxonomy" id="1799789"/>
    <lineage>
        <taxon>Bacteria</taxon>
        <taxon>Pseudomonadati</taxon>
        <taxon>Pseudomonadota</taxon>
        <taxon>Gammaproteobacteria</taxon>
        <taxon>Alteromonadales</taxon>
        <taxon>Alteromonadaceae</taxon>
        <taxon>Paraglaciecola</taxon>
    </lineage>
</organism>
<feature type="binding site" evidence="3">
    <location>
        <position position="70"/>
    </location>
    <ligand>
        <name>substrate</name>
    </ligand>
</feature>
<feature type="binding site" evidence="3">
    <location>
        <position position="146"/>
    </location>
    <ligand>
        <name>acetyl-CoA</name>
        <dbReference type="ChEBI" id="CHEBI:57288"/>
    </ligand>
</feature>
<evidence type="ECO:0000313" key="6">
    <source>
        <dbReference type="Proteomes" id="UP000070299"/>
    </source>
</evidence>
<keyword evidence="6" id="KW-1185">Reference proteome</keyword>
<keyword evidence="5" id="KW-0012">Acyltransferase</keyword>
<feature type="active site" description="Proton acceptor" evidence="2">
    <location>
        <position position="137"/>
    </location>
</feature>
<dbReference type="STRING" id="1799789.AX660_00905"/>
<dbReference type="InterPro" id="IPR041561">
    <property type="entry name" value="PglD_N"/>
</dbReference>
<evidence type="ECO:0000259" key="4">
    <source>
        <dbReference type="Pfam" id="PF17836"/>
    </source>
</evidence>
<dbReference type="EMBL" id="LSNE01000010">
    <property type="protein sequence ID" value="KXI27545.1"/>
    <property type="molecule type" value="Genomic_DNA"/>
</dbReference>
<evidence type="ECO:0000256" key="3">
    <source>
        <dbReference type="PIRSR" id="PIRSR620019-2"/>
    </source>
</evidence>
<dbReference type="InterPro" id="IPR011004">
    <property type="entry name" value="Trimer_LpxA-like_sf"/>
</dbReference>
<proteinExistence type="inferred from homology"/>
<dbReference type="InterPro" id="IPR020019">
    <property type="entry name" value="AcTrfase_PglD-like"/>
</dbReference>